<proteinExistence type="predicted"/>
<name>A0A2T0U6H3_9ACTN</name>
<dbReference type="RefSeq" id="WP_106366870.1">
    <property type="nucleotide sequence ID" value="NZ_PVTJ01000017.1"/>
</dbReference>
<protein>
    <recommendedName>
        <fullName evidence="1">4Fe-4S Wbl-type domain-containing protein</fullName>
    </recommendedName>
</protein>
<dbReference type="OrthoDB" id="3689751at2"/>
<reference evidence="2 3" key="1">
    <citation type="submission" date="2018-03" db="EMBL/GenBank/DDBJ databases">
        <title>Genomic Encyclopedia of Type Strains, Phase III (KMG-III): the genomes of soil and plant-associated and newly described type strains.</title>
        <authorList>
            <person name="Whitman W."/>
        </authorList>
    </citation>
    <scope>NUCLEOTIDE SEQUENCE [LARGE SCALE GENOMIC DNA]</scope>
    <source>
        <strain evidence="2 3">CGMCC 4.7067</strain>
    </source>
</reference>
<dbReference type="PROSITE" id="PS51674">
    <property type="entry name" value="4FE4S_WBL"/>
    <property type="match status" value="1"/>
</dbReference>
<comment type="caution">
    <text evidence="2">The sequence shown here is derived from an EMBL/GenBank/DDBJ whole genome shotgun (WGS) entry which is preliminary data.</text>
</comment>
<evidence type="ECO:0000313" key="2">
    <source>
        <dbReference type="EMBL" id="PRY53523.1"/>
    </source>
</evidence>
<gene>
    <name evidence="2" type="ORF">B0I28_11722</name>
</gene>
<evidence type="ECO:0000313" key="3">
    <source>
        <dbReference type="Proteomes" id="UP000238176"/>
    </source>
</evidence>
<feature type="domain" description="4Fe-4S Wbl-type" evidence="1">
    <location>
        <begin position="58"/>
        <end position="118"/>
    </location>
</feature>
<dbReference type="Proteomes" id="UP000238176">
    <property type="component" value="Unassembled WGS sequence"/>
</dbReference>
<dbReference type="AlphaFoldDB" id="A0A2T0U6H3"/>
<sequence>MSDETVQVLAAIGAAEAEHLDTSTDDLLLQVTSEEAHCIPPVKLRADKKLEFMDRWIAPEESHPHMLQHRYEERVAMVAARLCAPCAIKTECLALAARLPGYYNGWIRGGLTPAQRALTLDDLIETAGEGR</sequence>
<dbReference type="EMBL" id="PVTJ01000017">
    <property type="protein sequence ID" value="PRY53523.1"/>
    <property type="molecule type" value="Genomic_DNA"/>
</dbReference>
<evidence type="ECO:0000259" key="1">
    <source>
        <dbReference type="PROSITE" id="PS51674"/>
    </source>
</evidence>
<keyword evidence="3" id="KW-1185">Reference proteome</keyword>
<dbReference type="InterPro" id="IPR034768">
    <property type="entry name" value="4FE4S_WBL"/>
</dbReference>
<accession>A0A2T0U6H3</accession>
<organism evidence="2 3">
    <name type="scientific">Glycomyces artemisiae</name>
    <dbReference type="NCBI Taxonomy" id="1076443"/>
    <lineage>
        <taxon>Bacteria</taxon>
        <taxon>Bacillati</taxon>
        <taxon>Actinomycetota</taxon>
        <taxon>Actinomycetes</taxon>
        <taxon>Glycomycetales</taxon>
        <taxon>Glycomycetaceae</taxon>
        <taxon>Glycomyces</taxon>
    </lineage>
</organism>